<gene>
    <name evidence="2" type="ORF">TCM_039968</name>
</gene>
<organism evidence="2 3">
    <name type="scientific">Theobroma cacao</name>
    <name type="common">Cacao</name>
    <name type="synonym">Cocoa</name>
    <dbReference type="NCBI Taxonomy" id="3641"/>
    <lineage>
        <taxon>Eukaryota</taxon>
        <taxon>Viridiplantae</taxon>
        <taxon>Streptophyta</taxon>
        <taxon>Embryophyta</taxon>
        <taxon>Tracheophyta</taxon>
        <taxon>Spermatophyta</taxon>
        <taxon>Magnoliopsida</taxon>
        <taxon>eudicotyledons</taxon>
        <taxon>Gunneridae</taxon>
        <taxon>Pentapetalae</taxon>
        <taxon>rosids</taxon>
        <taxon>malvids</taxon>
        <taxon>Malvales</taxon>
        <taxon>Malvaceae</taxon>
        <taxon>Byttnerioideae</taxon>
        <taxon>Theobroma</taxon>
    </lineage>
</organism>
<reference evidence="2 3" key="1">
    <citation type="journal article" date="2013" name="Genome Biol.">
        <title>The genome sequence of the most widely cultivated cacao type and its use to identify candidate genes regulating pod color.</title>
        <authorList>
            <person name="Motamayor J.C."/>
            <person name="Mockaitis K."/>
            <person name="Schmutz J."/>
            <person name="Haiminen N."/>
            <person name="Iii D.L."/>
            <person name="Cornejo O."/>
            <person name="Findley S.D."/>
            <person name="Zheng P."/>
            <person name="Utro F."/>
            <person name="Royaert S."/>
            <person name="Saski C."/>
            <person name="Jenkins J."/>
            <person name="Podicheti R."/>
            <person name="Zhao M."/>
            <person name="Scheffler B.E."/>
            <person name="Stack J.C."/>
            <person name="Feltus F.A."/>
            <person name="Mustiga G.M."/>
            <person name="Amores F."/>
            <person name="Phillips W."/>
            <person name="Marelli J.P."/>
            <person name="May G.D."/>
            <person name="Shapiro H."/>
            <person name="Ma J."/>
            <person name="Bustamante C.D."/>
            <person name="Schnell R.J."/>
            <person name="Main D."/>
            <person name="Gilbert D."/>
            <person name="Parida L."/>
            <person name="Kuhn D.N."/>
        </authorList>
    </citation>
    <scope>NUCLEOTIDE SEQUENCE [LARGE SCALE GENOMIC DNA]</scope>
    <source>
        <strain evidence="3">cv. Matina 1-6</strain>
    </source>
</reference>
<dbReference type="Proteomes" id="UP000026915">
    <property type="component" value="Chromosome 9"/>
</dbReference>
<proteinExistence type="predicted"/>
<evidence type="ECO:0000313" key="2">
    <source>
        <dbReference type="EMBL" id="EOY32269.1"/>
    </source>
</evidence>
<sequence length="67" mass="8179">MFFYETNAAPRKVVYDDDVDDIEEKMKKMNLENREDDEDYSKKRNEEKPSLENLQRIEEQHNDLPKN</sequence>
<evidence type="ECO:0000313" key="3">
    <source>
        <dbReference type="Proteomes" id="UP000026915"/>
    </source>
</evidence>
<evidence type="ECO:0000256" key="1">
    <source>
        <dbReference type="SAM" id="MobiDB-lite"/>
    </source>
</evidence>
<dbReference type="InParanoid" id="A0A061GYP3"/>
<dbReference type="HOGENOM" id="CLU_2817645_0_0_1"/>
<feature type="region of interest" description="Disordered" evidence="1">
    <location>
        <begin position="28"/>
        <end position="67"/>
    </location>
</feature>
<protein>
    <submittedName>
        <fullName evidence="2">Uncharacterized protein</fullName>
    </submittedName>
</protein>
<name>A0A061GYP3_THECC</name>
<dbReference type="EMBL" id="CM001887">
    <property type="protein sequence ID" value="EOY32269.1"/>
    <property type="molecule type" value="Genomic_DNA"/>
</dbReference>
<feature type="compositionally biased region" description="Basic and acidic residues" evidence="1">
    <location>
        <begin position="40"/>
        <end position="67"/>
    </location>
</feature>
<dbReference type="AlphaFoldDB" id="A0A061GYP3"/>
<keyword evidence="3" id="KW-1185">Reference proteome</keyword>
<accession>A0A061GYP3</accession>
<dbReference type="Gramene" id="EOY32269">
    <property type="protein sequence ID" value="EOY32269"/>
    <property type="gene ID" value="TCM_039968"/>
</dbReference>